<feature type="region of interest" description="Disordered" evidence="1">
    <location>
        <begin position="387"/>
        <end position="408"/>
    </location>
</feature>
<dbReference type="InterPro" id="IPR050490">
    <property type="entry name" value="Bact_solute-bd_prot1"/>
</dbReference>
<evidence type="ECO:0000313" key="3">
    <source>
        <dbReference type="EMBL" id="AEW05739.1"/>
    </source>
</evidence>
<dbReference type="PANTHER" id="PTHR43649">
    <property type="entry name" value="ARABINOSE-BINDING PROTEIN-RELATED"/>
    <property type="match status" value="1"/>
</dbReference>
<dbReference type="Pfam" id="PF01547">
    <property type="entry name" value="SBP_bac_1"/>
    <property type="match status" value="1"/>
</dbReference>
<organism evidence="3 4">
    <name type="scientific">Sulfobacillus acidophilus (strain ATCC 700253 / DSM 10332 / NAL)</name>
    <dbReference type="NCBI Taxonomy" id="679936"/>
    <lineage>
        <taxon>Bacteria</taxon>
        <taxon>Bacillati</taxon>
        <taxon>Bacillota</taxon>
        <taxon>Clostridia</taxon>
        <taxon>Eubacteriales</taxon>
        <taxon>Clostridiales Family XVII. Incertae Sedis</taxon>
        <taxon>Sulfobacillus</taxon>
    </lineage>
</organism>
<evidence type="ECO:0000256" key="2">
    <source>
        <dbReference type="SAM" id="SignalP"/>
    </source>
</evidence>
<feature type="signal peptide" evidence="2">
    <location>
        <begin position="1"/>
        <end position="22"/>
    </location>
</feature>
<dbReference type="InterPro" id="IPR006059">
    <property type="entry name" value="SBP"/>
</dbReference>
<dbReference type="PATRIC" id="fig|679936.5.peg.2348"/>
<gene>
    <name evidence="3" type="ordered locus">Sulac_2267</name>
</gene>
<dbReference type="SUPFAM" id="SSF53850">
    <property type="entry name" value="Periplasmic binding protein-like II"/>
    <property type="match status" value="1"/>
</dbReference>
<protein>
    <submittedName>
        <fullName evidence="3">Carbohydrate ABC transporter substrate-binding protein, CUT1 family</fullName>
    </submittedName>
</protein>
<accession>G8TU67</accession>
<keyword evidence="4" id="KW-1185">Reference proteome</keyword>
<dbReference type="AlphaFoldDB" id="G8TU67"/>
<evidence type="ECO:0000313" key="4">
    <source>
        <dbReference type="Proteomes" id="UP000005439"/>
    </source>
</evidence>
<evidence type="ECO:0000256" key="1">
    <source>
        <dbReference type="SAM" id="MobiDB-lite"/>
    </source>
</evidence>
<dbReference type="KEGG" id="sap:Sulac_2267"/>
<keyword evidence="2" id="KW-0732">Signal</keyword>
<feature type="chain" id="PRO_5039461783" evidence="2">
    <location>
        <begin position="23"/>
        <end position="447"/>
    </location>
</feature>
<reference evidence="3 4" key="2">
    <citation type="journal article" date="2012" name="Stand. Genomic Sci.">
        <title>Complete genome sequence of the moderately thermophilic mineral-sulfide-oxidizing firmicute Sulfobacillus acidophilus type strain (NAL(T)).</title>
        <authorList>
            <person name="Anderson I."/>
            <person name="Chertkov O."/>
            <person name="Chen A."/>
            <person name="Saunders E."/>
            <person name="Lapidus A."/>
            <person name="Nolan M."/>
            <person name="Lucas S."/>
            <person name="Hammon N."/>
            <person name="Deshpande S."/>
            <person name="Cheng J.F."/>
            <person name="Han C."/>
            <person name="Tapia R."/>
            <person name="Goodwin L.A."/>
            <person name="Pitluck S."/>
            <person name="Liolios K."/>
            <person name="Pagani I."/>
            <person name="Ivanova N."/>
            <person name="Mikhailova N."/>
            <person name="Pati A."/>
            <person name="Palaniappan K."/>
            <person name="Land M."/>
            <person name="Pan C."/>
            <person name="Rohde M."/>
            <person name="Pukall R."/>
            <person name="Goker M."/>
            <person name="Detter J.C."/>
            <person name="Woyke T."/>
            <person name="Bristow J."/>
            <person name="Eisen J.A."/>
            <person name="Markowitz V."/>
            <person name="Hugenholtz P."/>
            <person name="Kyrpides N.C."/>
            <person name="Klenk H.P."/>
            <person name="Mavromatis K."/>
        </authorList>
    </citation>
    <scope>NUCLEOTIDE SEQUENCE [LARGE SCALE GENOMIC DNA]</scope>
    <source>
        <strain evidence="4">ATCC 700253 / DSM 10332 / NAL</strain>
    </source>
</reference>
<dbReference type="EMBL" id="CP003179">
    <property type="protein sequence ID" value="AEW05739.1"/>
    <property type="molecule type" value="Genomic_DNA"/>
</dbReference>
<dbReference type="Proteomes" id="UP000005439">
    <property type="component" value="Chromosome"/>
</dbReference>
<dbReference type="HOGENOM" id="CLU_031285_12_3_9"/>
<proteinExistence type="predicted"/>
<dbReference type="STRING" id="679936.Sulac_2267"/>
<dbReference type="PROSITE" id="PS51257">
    <property type="entry name" value="PROKAR_LIPOPROTEIN"/>
    <property type="match status" value="1"/>
</dbReference>
<sequence length="447" mass="48727">MNKNNTKILSALALTGIAISAAGCGSSGGTASTSAPTTVTIWSWRSQDAGMWEKVQQALNKQGDHLQIQFRAINPTNYDSVLQTAMDGGQGPDIFYGRAGIGTLNYAAAGMISPLNGVVNFSAVNPATLADVTYQGKYYGVPLDIETMAVFYNKSMFQQYGLSVPQTWNQFIHVCHVLQSHGVTPIYSMGLQGWMLALDFDEIGATFLGDHFTKQLVNRQATYQSAPYVNALAHYQQLAQFMEPNFQAVGAADNEQQVALATGKAGMIFDGIFDVPTILQYNPHLKLGAFLVPPATSTQHAQVDWYEDADLAMNSHISNPAVAKATEEIMKYVATPAFGQDFSGIAGEISAIKGVHIPSQYPLSIQAYQWFQTVPINPIFDIRSPMDTPPVNPASVKSPNAKKASPNNDQGIFTAEMTYMLPLLEHKLTPQQAAQKIQQTVSWYFHK</sequence>
<dbReference type="Gene3D" id="3.40.190.10">
    <property type="entry name" value="Periplasmic binding protein-like II"/>
    <property type="match status" value="2"/>
</dbReference>
<name>G8TU67_SULAD</name>
<reference evidence="4" key="1">
    <citation type="submission" date="2011-12" db="EMBL/GenBank/DDBJ databases">
        <title>The complete genome of chromosome of Sulfobacillus acidophilus DSM 10332.</title>
        <authorList>
            <person name="Lucas S."/>
            <person name="Han J."/>
            <person name="Lapidus A."/>
            <person name="Bruce D."/>
            <person name="Goodwin L."/>
            <person name="Pitluck S."/>
            <person name="Peters L."/>
            <person name="Kyrpides N."/>
            <person name="Mavromatis K."/>
            <person name="Ivanova N."/>
            <person name="Mikhailova N."/>
            <person name="Chertkov O."/>
            <person name="Saunders E."/>
            <person name="Detter J.C."/>
            <person name="Tapia R."/>
            <person name="Han C."/>
            <person name="Land M."/>
            <person name="Hauser L."/>
            <person name="Markowitz V."/>
            <person name="Cheng J.-F."/>
            <person name="Hugenholtz P."/>
            <person name="Woyke T."/>
            <person name="Wu D."/>
            <person name="Pukall R."/>
            <person name="Gehrich-Schroeter G."/>
            <person name="Schneider S."/>
            <person name="Klenk H.-P."/>
            <person name="Eisen J.A."/>
        </authorList>
    </citation>
    <scope>NUCLEOTIDE SEQUENCE [LARGE SCALE GENOMIC DNA]</scope>
    <source>
        <strain evidence="4">ATCC 700253 / DSM 10332 / NAL</strain>
    </source>
</reference>